<dbReference type="CDD" id="cd08192">
    <property type="entry name" value="MAR-like"/>
    <property type="match status" value="1"/>
</dbReference>
<evidence type="ECO:0000313" key="7">
    <source>
        <dbReference type="Proteomes" id="UP000007129"/>
    </source>
</evidence>
<evidence type="ECO:0000256" key="2">
    <source>
        <dbReference type="SAM" id="MobiDB-lite"/>
    </source>
</evidence>
<dbReference type="Gene3D" id="1.20.1090.10">
    <property type="entry name" value="Dehydroquinate synthase-like - alpha domain"/>
    <property type="match status" value="1"/>
</dbReference>
<feature type="transmembrane region" description="Helical" evidence="3">
    <location>
        <begin position="57"/>
        <end position="78"/>
    </location>
</feature>
<keyword evidence="1" id="KW-0560">Oxidoreductase</keyword>
<dbReference type="InterPro" id="IPR001670">
    <property type="entry name" value="ADH_Fe/GldA"/>
</dbReference>
<dbReference type="InParanoid" id="K2RJ03"/>
<feature type="region of interest" description="Disordered" evidence="2">
    <location>
        <begin position="115"/>
        <end position="157"/>
    </location>
</feature>
<evidence type="ECO:0000256" key="3">
    <source>
        <dbReference type="SAM" id="Phobius"/>
    </source>
</evidence>
<comment type="caution">
    <text evidence="6">The sequence shown here is derived from an EMBL/GenBank/DDBJ whole genome shotgun (WGS) entry which is preliminary data.</text>
</comment>
<keyword evidence="3" id="KW-0812">Transmembrane</keyword>
<reference evidence="6 7" key="1">
    <citation type="journal article" date="2012" name="BMC Genomics">
        <title>Tools to kill: Genome of one of the most destructive plant pathogenic fungi Macrophomina phaseolina.</title>
        <authorList>
            <person name="Islam M.S."/>
            <person name="Haque M.S."/>
            <person name="Islam M.M."/>
            <person name="Emdad E.M."/>
            <person name="Halim A."/>
            <person name="Hossen Q.M.M."/>
            <person name="Hossain M.Z."/>
            <person name="Ahmed B."/>
            <person name="Rahim S."/>
            <person name="Rahman M.S."/>
            <person name="Alam M.M."/>
            <person name="Hou S."/>
            <person name="Wan X."/>
            <person name="Saito J.A."/>
            <person name="Alam M."/>
        </authorList>
    </citation>
    <scope>NUCLEOTIDE SEQUENCE [LARGE SCALE GENOMIC DNA]</scope>
    <source>
        <strain evidence="6 7">MS6</strain>
    </source>
</reference>
<dbReference type="PANTHER" id="PTHR11496">
    <property type="entry name" value="ALCOHOL DEHYDROGENASE"/>
    <property type="match status" value="1"/>
</dbReference>
<feature type="compositionally biased region" description="Low complexity" evidence="2">
    <location>
        <begin position="30"/>
        <end position="43"/>
    </location>
</feature>
<feature type="transmembrane region" description="Helical" evidence="3">
    <location>
        <begin position="184"/>
        <end position="203"/>
    </location>
</feature>
<evidence type="ECO:0000313" key="6">
    <source>
        <dbReference type="EMBL" id="EKG14598.1"/>
    </source>
</evidence>
<evidence type="ECO:0000256" key="1">
    <source>
        <dbReference type="ARBA" id="ARBA00023002"/>
    </source>
</evidence>
<feature type="region of interest" description="Disordered" evidence="2">
    <location>
        <begin position="1"/>
        <end position="53"/>
    </location>
</feature>
<feature type="domain" description="Alcohol dehydrogenase iron-type/glycerol dehydrogenase GldA" evidence="4">
    <location>
        <begin position="224"/>
        <end position="391"/>
    </location>
</feature>
<dbReference type="InterPro" id="IPR056798">
    <property type="entry name" value="ADH_Fe_C"/>
</dbReference>
<dbReference type="VEuPathDB" id="FungiDB:MPH_08228"/>
<organism evidence="6 7">
    <name type="scientific">Macrophomina phaseolina (strain MS6)</name>
    <name type="common">Charcoal rot fungus</name>
    <dbReference type="NCBI Taxonomy" id="1126212"/>
    <lineage>
        <taxon>Eukaryota</taxon>
        <taxon>Fungi</taxon>
        <taxon>Dikarya</taxon>
        <taxon>Ascomycota</taxon>
        <taxon>Pezizomycotina</taxon>
        <taxon>Dothideomycetes</taxon>
        <taxon>Dothideomycetes incertae sedis</taxon>
        <taxon>Botryosphaeriales</taxon>
        <taxon>Botryosphaeriaceae</taxon>
        <taxon>Macrophomina</taxon>
    </lineage>
</organism>
<sequence length="618" mass="67435">MSNAPQPSLSPPATPPKQRTRKPDPFLDLANSPIPSPLASPASADRDASQDEPQEPFLSKLVLTPLLFASFIFSLLIVDRRNRAYRLAEHPPSRSSSWWTRFSPWQWLDPQPYQDPADSTWQDASAGKTRGSDGSVPGIDRQADLGKRKHTKDKQGQKRWFVGKKHRKIARLEFGEALEMRWKVMIALAVLSALVLLAMLWSAKKLVQDHEYPYISYGLLYPAACAKHVEQTFKAVRVYILASGSLSKNTNAVKTLEDALGARVVGVRRGMTSHTLWSECIEVAKQVKELDVDLLVTLGGGSLIDAAKIVSLATANRAFDFPSLQHLTNNRDASVDRSDLMPPRIPIISIPTSLSGGEYSDHAGGTHDETRHKHGFGPNPPLGPRLIILSPQLATTTPPRFWLSTGIRAVDHCVETICSPFSTPASDAAAAEGLRKLVPGLLRSARDSDGTDLDARFKCQLGVRDAMQAVKGGAPLGASHGIGHQLGPLGVGHGETSCILLPAVCAFNARHAADAESPVHTREIPVKQQRVLDVLWAEPTVAETLSKRGLIKGEAGLSECLDAVISELKMPRSLDAMGVGRERFEELALSSLRDRWCTTNAVPLRKKEQVLEILEMCA</sequence>
<dbReference type="GO" id="GO:0046872">
    <property type="term" value="F:metal ion binding"/>
    <property type="evidence" value="ECO:0007669"/>
    <property type="project" value="InterPro"/>
</dbReference>
<keyword evidence="3" id="KW-0472">Membrane</keyword>
<keyword evidence="3" id="KW-1133">Transmembrane helix</keyword>
<dbReference type="SUPFAM" id="SSF56796">
    <property type="entry name" value="Dehydroquinate synthase-like"/>
    <property type="match status" value="1"/>
</dbReference>
<proteinExistence type="predicted"/>
<name>K2RJ03_MACPH</name>
<feature type="domain" description="Fe-containing alcohol dehydrogenase-like C-terminal" evidence="5">
    <location>
        <begin position="404"/>
        <end position="615"/>
    </location>
</feature>
<dbReference type="eggNOG" id="KOG3857">
    <property type="taxonomic scope" value="Eukaryota"/>
</dbReference>
<dbReference type="GO" id="GO:0005739">
    <property type="term" value="C:mitochondrion"/>
    <property type="evidence" value="ECO:0007669"/>
    <property type="project" value="TreeGrafter"/>
</dbReference>
<dbReference type="STRING" id="1126212.K2RJ03"/>
<dbReference type="HOGENOM" id="CLU_007207_0_2_1"/>
<dbReference type="Pfam" id="PF25137">
    <property type="entry name" value="ADH_Fe_C"/>
    <property type="match status" value="1"/>
</dbReference>
<dbReference type="Pfam" id="PF00465">
    <property type="entry name" value="Fe-ADH"/>
    <property type="match status" value="1"/>
</dbReference>
<dbReference type="Proteomes" id="UP000007129">
    <property type="component" value="Unassembled WGS sequence"/>
</dbReference>
<dbReference type="OrthoDB" id="339764at2759"/>
<dbReference type="InterPro" id="IPR039697">
    <property type="entry name" value="Alcohol_dehydrogenase_Fe"/>
</dbReference>
<dbReference type="GO" id="GO:0004022">
    <property type="term" value="F:alcohol dehydrogenase (NAD+) activity"/>
    <property type="evidence" value="ECO:0007669"/>
    <property type="project" value="TreeGrafter"/>
</dbReference>
<dbReference type="EMBL" id="AHHD01000343">
    <property type="protein sequence ID" value="EKG14598.1"/>
    <property type="molecule type" value="Genomic_DNA"/>
</dbReference>
<protein>
    <submittedName>
        <fullName evidence="6">Alcohol dehydrogenase iron-type</fullName>
    </submittedName>
</protein>
<evidence type="ECO:0000259" key="4">
    <source>
        <dbReference type="Pfam" id="PF00465"/>
    </source>
</evidence>
<dbReference type="PANTHER" id="PTHR11496:SF107">
    <property type="entry name" value="ALCOHOL DEHYDROGENASE, PUTATIVE (AFU_ORTHOLOGUE AFUA_1G06800)-RELATED"/>
    <property type="match status" value="1"/>
</dbReference>
<dbReference type="AlphaFoldDB" id="K2RJ03"/>
<accession>K2RJ03</accession>
<evidence type="ECO:0000259" key="5">
    <source>
        <dbReference type="Pfam" id="PF25137"/>
    </source>
</evidence>
<dbReference type="Gene3D" id="3.40.50.1970">
    <property type="match status" value="1"/>
</dbReference>
<gene>
    <name evidence="6" type="ORF">MPH_08228</name>
</gene>